<organism evidence="13 14">
    <name type="scientific">Methylacidimicrobium cyclopophantes</name>
    <dbReference type="NCBI Taxonomy" id="1041766"/>
    <lineage>
        <taxon>Bacteria</taxon>
        <taxon>Pseudomonadati</taxon>
        <taxon>Verrucomicrobiota</taxon>
        <taxon>Methylacidimicrobium</taxon>
    </lineage>
</organism>
<evidence type="ECO:0000256" key="2">
    <source>
        <dbReference type="ARBA" id="ARBA00004052"/>
    </source>
</evidence>
<feature type="non-terminal residue" evidence="13">
    <location>
        <position position="1"/>
    </location>
</feature>
<comment type="similarity">
    <text evidence="4">Belongs to the 2-oxoacid dehydrogenase family.</text>
</comment>
<dbReference type="GO" id="GO:0005829">
    <property type="term" value="C:cytosol"/>
    <property type="evidence" value="ECO:0007669"/>
    <property type="project" value="TreeGrafter"/>
</dbReference>
<evidence type="ECO:0000256" key="5">
    <source>
        <dbReference type="ARBA" id="ARBA00022532"/>
    </source>
</evidence>
<dbReference type="AlphaFoldDB" id="A0A5E6MAA0"/>
<keyword evidence="7" id="KW-0450">Lipoyl</keyword>
<evidence type="ECO:0000313" key="13">
    <source>
        <dbReference type="EMBL" id="VVM04683.1"/>
    </source>
</evidence>
<dbReference type="EC" id="2.3.1.61" evidence="10"/>
<dbReference type="Proteomes" id="UP000381693">
    <property type="component" value="Unassembled WGS sequence"/>
</dbReference>
<comment type="catalytic activity">
    <reaction evidence="9">
        <text>N(6)-[(R)-dihydrolipoyl]-L-lysyl-[protein] + succinyl-CoA = N(6)-[(R)-S(8)-succinyldihydrolipoyl]-L-lysyl-[protein] + CoA</text>
        <dbReference type="Rhea" id="RHEA:15213"/>
        <dbReference type="Rhea" id="RHEA-COMP:10475"/>
        <dbReference type="Rhea" id="RHEA-COMP:20092"/>
        <dbReference type="ChEBI" id="CHEBI:57287"/>
        <dbReference type="ChEBI" id="CHEBI:57292"/>
        <dbReference type="ChEBI" id="CHEBI:83100"/>
        <dbReference type="ChEBI" id="CHEBI:83120"/>
        <dbReference type="EC" id="2.3.1.61"/>
    </reaction>
</comment>
<comment type="cofactor">
    <cofactor evidence="1">
        <name>(R)-lipoate</name>
        <dbReference type="ChEBI" id="CHEBI:83088"/>
    </cofactor>
</comment>
<evidence type="ECO:0000256" key="7">
    <source>
        <dbReference type="ARBA" id="ARBA00022823"/>
    </source>
</evidence>
<comment type="pathway">
    <text evidence="3">Amino-acid degradation; L-lysine degradation via saccharopine pathway; glutaryl-CoA from L-lysine: step 6/6.</text>
</comment>
<keyword evidence="8 13" id="KW-0012">Acyltransferase</keyword>
<keyword evidence="5" id="KW-0816">Tricarboxylic acid cycle</keyword>
<dbReference type="Gene3D" id="3.30.559.10">
    <property type="entry name" value="Chloramphenicol acetyltransferase-like domain"/>
    <property type="match status" value="1"/>
</dbReference>
<dbReference type="NCBIfam" id="TIGR01347">
    <property type="entry name" value="sucB"/>
    <property type="match status" value="1"/>
</dbReference>
<keyword evidence="14" id="KW-1185">Reference proteome</keyword>
<reference evidence="13" key="1">
    <citation type="submission" date="2019-09" db="EMBL/GenBank/DDBJ databases">
        <authorList>
            <person name="Cremers G."/>
        </authorList>
    </citation>
    <scope>NUCLEOTIDE SEQUENCE [LARGE SCALE GENOMIC DNA]</scope>
    <source>
        <strain evidence="13">3B</strain>
    </source>
</reference>
<feature type="compositionally biased region" description="Low complexity" evidence="11">
    <location>
        <begin position="30"/>
        <end position="39"/>
    </location>
</feature>
<accession>A0A5E6MAA0</accession>
<sequence length="274" mass="30440">GPPAAPREREAAQPTGRVFREEEWESFVSPEGAPAVEGRAPPRPRRREPMSPIRLKIAERLLSAHQSTAHLTTFNEVDLTAVKELRERYGERFAQRHGVRLGFLPFFVRAAVEALRQIPQVGAQIDGGDLVYLDRYDIGIAVSTDRGLIVPVLREAEKKSFAEIERAIREVVERARSGKLTLPELEGGIFTITNGGVFGSLVSTPILNPPQSAILGMHAIQDRPVAIRGRVEIRPMMYLALTYDHRVIDGREAVTFLGQIKAFVENPGIILLDL</sequence>
<evidence type="ECO:0000256" key="4">
    <source>
        <dbReference type="ARBA" id="ARBA00007317"/>
    </source>
</evidence>
<dbReference type="InterPro" id="IPR050537">
    <property type="entry name" value="2-oxoacid_dehydrogenase"/>
</dbReference>
<evidence type="ECO:0000256" key="1">
    <source>
        <dbReference type="ARBA" id="ARBA00001938"/>
    </source>
</evidence>
<dbReference type="InterPro" id="IPR023213">
    <property type="entry name" value="CAT-like_dom_sf"/>
</dbReference>
<evidence type="ECO:0000256" key="8">
    <source>
        <dbReference type="ARBA" id="ARBA00023315"/>
    </source>
</evidence>
<proteinExistence type="inferred from homology"/>
<dbReference type="PANTHER" id="PTHR43416:SF5">
    <property type="entry name" value="DIHYDROLIPOYLLYSINE-RESIDUE SUCCINYLTRANSFERASE COMPONENT OF 2-OXOGLUTARATE DEHYDROGENASE COMPLEX, MITOCHONDRIAL"/>
    <property type="match status" value="1"/>
</dbReference>
<evidence type="ECO:0000313" key="14">
    <source>
        <dbReference type="Proteomes" id="UP000381693"/>
    </source>
</evidence>
<gene>
    <name evidence="13" type="primary">DLST/sucB</name>
    <name evidence="13" type="ORF">MAMC_00181</name>
</gene>
<keyword evidence="6 13" id="KW-0808">Transferase</keyword>
<dbReference type="InterPro" id="IPR006255">
    <property type="entry name" value="SucB"/>
</dbReference>
<evidence type="ECO:0000256" key="3">
    <source>
        <dbReference type="ARBA" id="ARBA00005145"/>
    </source>
</evidence>
<comment type="caution">
    <text evidence="13">The sequence shown here is derived from an EMBL/GenBank/DDBJ whole genome shotgun (WGS) entry which is preliminary data.</text>
</comment>
<feature type="region of interest" description="Disordered" evidence="11">
    <location>
        <begin position="1"/>
        <end position="49"/>
    </location>
</feature>
<dbReference type="PANTHER" id="PTHR43416">
    <property type="entry name" value="DIHYDROLIPOYLLYSINE-RESIDUE SUCCINYLTRANSFERASE COMPONENT OF 2-OXOGLUTARATE DEHYDROGENASE COMPLEX, MITOCHONDRIAL-RELATED"/>
    <property type="match status" value="1"/>
</dbReference>
<evidence type="ECO:0000256" key="6">
    <source>
        <dbReference type="ARBA" id="ARBA00022679"/>
    </source>
</evidence>
<dbReference type="GO" id="GO:0006554">
    <property type="term" value="P:lysine catabolic process"/>
    <property type="evidence" value="ECO:0007669"/>
    <property type="project" value="UniProtKB-UniRule"/>
</dbReference>
<feature type="compositionally biased region" description="Basic and acidic residues" evidence="11">
    <location>
        <begin position="1"/>
        <end position="11"/>
    </location>
</feature>
<dbReference type="GO" id="GO:0004149">
    <property type="term" value="F:dihydrolipoyllysine-residue succinyltransferase activity"/>
    <property type="evidence" value="ECO:0007669"/>
    <property type="project" value="UniProtKB-UniRule"/>
</dbReference>
<dbReference type="EMBL" id="CABFUZ020000029">
    <property type="protein sequence ID" value="VVM04683.1"/>
    <property type="molecule type" value="Genomic_DNA"/>
</dbReference>
<dbReference type="GO" id="GO:0045252">
    <property type="term" value="C:oxoglutarate dehydrogenase complex"/>
    <property type="evidence" value="ECO:0007669"/>
    <property type="project" value="UniProtKB-UniRule"/>
</dbReference>
<evidence type="ECO:0000256" key="10">
    <source>
        <dbReference type="NCBIfam" id="TIGR01347"/>
    </source>
</evidence>
<dbReference type="OrthoDB" id="9805770at2"/>
<evidence type="ECO:0000256" key="11">
    <source>
        <dbReference type="SAM" id="MobiDB-lite"/>
    </source>
</evidence>
<dbReference type="Pfam" id="PF00198">
    <property type="entry name" value="2-oxoacid_dh"/>
    <property type="match status" value="1"/>
</dbReference>
<dbReference type="GO" id="GO:0006099">
    <property type="term" value="P:tricarboxylic acid cycle"/>
    <property type="evidence" value="ECO:0007669"/>
    <property type="project" value="UniProtKB-UniRule"/>
</dbReference>
<feature type="domain" description="2-oxoacid dehydrogenase acyltransferase catalytic" evidence="12">
    <location>
        <begin position="45"/>
        <end position="271"/>
    </location>
</feature>
<dbReference type="SUPFAM" id="SSF52777">
    <property type="entry name" value="CoA-dependent acyltransferases"/>
    <property type="match status" value="1"/>
</dbReference>
<comment type="function">
    <text evidence="2">E2 component of the 2-oxoglutarate dehydrogenase (OGDH) complex which catalyzes the second step in the conversion of 2-oxoglutarate to succinyl-CoA and CO(2).</text>
</comment>
<name>A0A5E6MAA0_9BACT</name>
<evidence type="ECO:0000259" key="12">
    <source>
        <dbReference type="Pfam" id="PF00198"/>
    </source>
</evidence>
<protein>
    <recommendedName>
        <fullName evidence="10">Dihydrolipoyllysine-residue succinyltransferase</fullName>
        <ecNumber evidence="10">2.3.1.61</ecNumber>
    </recommendedName>
</protein>
<dbReference type="InterPro" id="IPR001078">
    <property type="entry name" value="2-oxoacid_DH_actylTfrase"/>
</dbReference>
<dbReference type="RefSeq" id="WP_142524328.1">
    <property type="nucleotide sequence ID" value="NZ_CABFUZ020000029.1"/>
</dbReference>
<evidence type="ECO:0000256" key="9">
    <source>
        <dbReference type="ARBA" id="ARBA00052761"/>
    </source>
</evidence>